<dbReference type="EMBL" id="JADOUA010000001">
    <property type="protein sequence ID" value="MBG6091649.1"/>
    <property type="molecule type" value="Genomic_DNA"/>
</dbReference>
<name>A0A931DI74_9ACTN</name>
<feature type="region of interest" description="Disordered" evidence="1">
    <location>
        <begin position="1"/>
        <end position="35"/>
    </location>
</feature>
<accession>A0A931DI74</accession>
<keyword evidence="3" id="KW-1185">Reference proteome</keyword>
<sequence length="35" mass="3815">MGKHDDTGDRHRPDQPIPPDKKDDDNACGGGKRGK</sequence>
<evidence type="ECO:0000313" key="2">
    <source>
        <dbReference type="EMBL" id="MBG6091649.1"/>
    </source>
</evidence>
<proteinExistence type="predicted"/>
<evidence type="ECO:0000256" key="1">
    <source>
        <dbReference type="SAM" id="MobiDB-lite"/>
    </source>
</evidence>
<organism evidence="2 3">
    <name type="scientific">Actinomadura viridis</name>
    <dbReference type="NCBI Taxonomy" id="58110"/>
    <lineage>
        <taxon>Bacteria</taxon>
        <taxon>Bacillati</taxon>
        <taxon>Actinomycetota</taxon>
        <taxon>Actinomycetes</taxon>
        <taxon>Streptosporangiales</taxon>
        <taxon>Thermomonosporaceae</taxon>
        <taxon>Actinomadura</taxon>
    </lineage>
</organism>
<protein>
    <submittedName>
        <fullName evidence="2">Uncharacterized protein</fullName>
    </submittedName>
</protein>
<dbReference type="AlphaFoldDB" id="A0A931DI74"/>
<gene>
    <name evidence="2" type="ORF">IW256_005762</name>
</gene>
<feature type="compositionally biased region" description="Basic and acidic residues" evidence="1">
    <location>
        <begin position="1"/>
        <end position="25"/>
    </location>
</feature>
<evidence type="ECO:0000313" key="3">
    <source>
        <dbReference type="Proteomes" id="UP000614047"/>
    </source>
</evidence>
<reference evidence="2" key="1">
    <citation type="submission" date="2020-11" db="EMBL/GenBank/DDBJ databases">
        <title>Sequencing the genomes of 1000 actinobacteria strains.</title>
        <authorList>
            <person name="Klenk H.-P."/>
        </authorList>
    </citation>
    <scope>NUCLEOTIDE SEQUENCE</scope>
    <source>
        <strain evidence="2">DSM 43175</strain>
    </source>
</reference>
<dbReference type="Proteomes" id="UP000614047">
    <property type="component" value="Unassembled WGS sequence"/>
</dbReference>
<comment type="caution">
    <text evidence="2">The sequence shown here is derived from an EMBL/GenBank/DDBJ whole genome shotgun (WGS) entry which is preliminary data.</text>
</comment>